<dbReference type="SUPFAM" id="SSF53756">
    <property type="entry name" value="UDP-Glycosyltransferase/glycogen phosphorylase"/>
    <property type="match status" value="1"/>
</dbReference>
<dbReference type="Pfam" id="PF13579">
    <property type="entry name" value="Glyco_trans_4_4"/>
    <property type="match status" value="1"/>
</dbReference>
<evidence type="ECO:0000256" key="1">
    <source>
        <dbReference type="ARBA" id="ARBA00021292"/>
    </source>
</evidence>
<dbReference type="PANTHER" id="PTHR45947">
    <property type="entry name" value="SULFOQUINOVOSYL TRANSFERASE SQD2"/>
    <property type="match status" value="1"/>
</dbReference>
<evidence type="ECO:0000313" key="6">
    <source>
        <dbReference type="Proteomes" id="UP000588586"/>
    </source>
</evidence>
<keyword evidence="2" id="KW-0328">Glycosyltransferase</keyword>
<proteinExistence type="predicted"/>
<dbReference type="CDD" id="cd03794">
    <property type="entry name" value="GT4_WbuB-like"/>
    <property type="match status" value="1"/>
</dbReference>
<evidence type="ECO:0000256" key="2">
    <source>
        <dbReference type="ARBA" id="ARBA00022676"/>
    </source>
</evidence>
<dbReference type="Proteomes" id="UP000588586">
    <property type="component" value="Unassembled WGS sequence"/>
</dbReference>
<evidence type="ECO:0000313" key="5">
    <source>
        <dbReference type="EMBL" id="NNM45778.1"/>
    </source>
</evidence>
<comment type="caution">
    <text evidence="5">The sequence shown here is derived from an EMBL/GenBank/DDBJ whole genome shotgun (WGS) entry which is preliminary data.</text>
</comment>
<gene>
    <name evidence="5" type="ORF">HJG52_07135</name>
</gene>
<reference evidence="5 6" key="1">
    <citation type="submission" date="2020-04" db="EMBL/GenBank/DDBJ databases">
        <title>Knoellia sp. isolate from air conditioner.</title>
        <authorList>
            <person name="Chea S."/>
            <person name="Kim D.-U."/>
        </authorList>
    </citation>
    <scope>NUCLEOTIDE SEQUENCE [LARGE SCALE GENOMIC DNA]</scope>
    <source>
        <strain evidence="5 6">DB2414S</strain>
    </source>
</reference>
<dbReference type="GO" id="GO:1901137">
    <property type="term" value="P:carbohydrate derivative biosynthetic process"/>
    <property type="evidence" value="ECO:0007669"/>
    <property type="project" value="UniProtKB-ARBA"/>
</dbReference>
<accession>A0A849HEF0</accession>
<name>A0A849HEF0_9MICO</name>
<protein>
    <recommendedName>
        <fullName evidence="1">D-inositol 3-phosphate glycosyltransferase</fullName>
    </recommendedName>
</protein>
<feature type="domain" description="Glycosyltransferase subfamily 4-like N-terminal" evidence="4">
    <location>
        <begin position="41"/>
        <end position="220"/>
    </location>
</feature>
<dbReference type="Gene3D" id="3.40.50.2000">
    <property type="entry name" value="Glycogen Phosphorylase B"/>
    <property type="match status" value="2"/>
</dbReference>
<dbReference type="AlphaFoldDB" id="A0A849HEF0"/>
<organism evidence="5 6">
    <name type="scientific">Knoellia koreensis</name>
    <dbReference type="NCBI Taxonomy" id="2730921"/>
    <lineage>
        <taxon>Bacteria</taxon>
        <taxon>Bacillati</taxon>
        <taxon>Actinomycetota</taxon>
        <taxon>Actinomycetes</taxon>
        <taxon>Micrococcales</taxon>
        <taxon>Intrasporangiaceae</taxon>
        <taxon>Knoellia</taxon>
    </lineage>
</organism>
<dbReference type="InterPro" id="IPR050194">
    <property type="entry name" value="Glycosyltransferase_grp1"/>
</dbReference>
<dbReference type="GO" id="GO:0016758">
    <property type="term" value="F:hexosyltransferase activity"/>
    <property type="evidence" value="ECO:0007669"/>
    <property type="project" value="TreeGrafter"/>
</dbReference>
<dbReference type="Pfam" id="PF13692">
    <property type="entry name" value="Glyco_trans_1_4"/>
    <property type="match status" value="1"/>
</dbReference>
<keyword evidence="3 5" id="KW-0808">Transferase</keyword>
<evidence type="ECO:0000259" key="4">
    <source>
        <dbReference type="Pfam" id="PF13579"/>
    </source>
</evidence>
<keyword evidence="6" id="KW-1185">Reference proteome</keyword>
<sequence length="432" mass="46371">MLALQDPHAESRPDLAAREPVVWVINQYALPAEAAGITRHAMFAAKLSQAGWRPFIFTSAAHYWNLSEPAAARVSMETSAGATFVRLRTATHVTNGVRRVLSMVGFAIKVLQVGIRRPAGVREPDVIVGSSPHPFAALSALALSRRYRVPFVLEVRDLWPDSLIDLMGFGPRHPLIVVLRAIERHLYASANAIVGLLPGTADHVRTVSSRAPEVTYIPNGADLGRLPMPRPAESSRAFTVMYAGAHGVANNLDNLLRAAALVQTAESSLTPSQQTRFLLVGDGKNKAALMALAAELGLSNTEFRPAVPKAAVHGTLQSADVLALPVPDKAIYRHGISPNKLFDYFAAGRPVVIALHSEHDPVRAAGAGVTVQPDQPEAMADAILKLRALDPADRTAMGMSGRDFVAANHNIDHLALSLEAVLARVMSARQHQ</sequence>
<dbReference type="PANTHER" id="PTHR45947:SF3">
    <property type="entry name" value="SULFOQUINOVOSYL TRANSFERASE SQD2"/>
    <property type="match status" value="1"/>
</dbReference>
<evidence type="ECO:0000256" key="3">
    <source>
        <dbReference type="ARBA" id="ARBA00022679"/>
    </source>
</evidence>
<dbReference type="EMBL" id="JABEPQ010000001">
    <property type="protein sequence ID" value="NNM45778.1"/>
    <property type="molecule type" value="Genomic_DNA"/>
</dbReference>
<dbReference type="InterPro" id="IPR028098">
    <property type="entry name" value="Glyco_trans_4-like_N"/>
</dbReference>